<feature type="compositionally biased region" description="Basic residues" evidence="1">
    <location>
        <begin position="134"/>
        <end position="143"/>
    </location>
</feature>
<evidence type="ECO:0000256" key="1">
    <source>
        <dbReference type="SAM" id="MobiDB-lite"/>
    </source>
</evidence>
<dbReference type="EMBL" id="AZIM01006137">
    <property type="protein sequence ID" value="ETE58899.1"/>
    <property type="molecule type" value="Genomic_DNA"/>
</dbReference>
<evidence type="ECO:0000313" key="3">
    <source>
        <dbReference type="Proteomes" id="UP000018936"/>
    </source>
</evidence>
<organism evidence="2 3">
    <name type="scientific">Ophiophagus hannah</name>
    <name type="common">King cobra</name>
    <name type="synonym">Naja hannah</name>
    <dbReference type="NCBI Taxonomy" id="8665"/>
    <lineage>
        <taxon>Eukaryota</taxon>
        <taxon>Metazoa</taxon>
        <taxon>Chordata</taxon>
        <taxon>Craniata</taxon>
        <taxon>Vertebrata</taxon>
        <taxon>Euteleostomi</taxon>
        <taxon>Lepidosauria</taxon>
        <taxon>Squamata</taxon>
        <taxon>Bifurcata</taxon>
        <taxon>Unidentata</taxon>
        <taxon>Episquamata</taxon>
        <taxon>Toxicofera</taxon>
        <taxon>Serpentes</taxon>
        <taxon>Colubroidea</taxon>
        <taxon>Elapidae</taxon>
        <taxon>Elapinae</taxon>
        <taxon>Ophiophagus</taxon>
    </lineage>
</organism>
<keyword evidence="3" id="KW-1185">Reference proteome</keyword>
<dbReference type="Proteomes" id="UP000018936">
    <property type="component" value="Unassembled WGS sequence"/>
</dbReference>
<comment type="caution">
    <text evidence="2">The sequence shown here is derived from an EMBL/GenBank/DDBJ whole genome shotgun (WGS) entry which is preliminary data.</text>
</comment>
<proteinExistence type="predicted"/>
<sequence length="143" mass="15616">MKTRSGKPPGLLQPVAEPSRPWDGAGDVAAMGRGTFGQRRCQSQEEELHLPREAGTIQDTSPVDPGLRPRPRTHRDLAGGFPAFEGTAGGCGAACSQGRSQLQREGEEGRKGEGEKERREGERERRKEKEEKKGGKRKEGGRK</sequence>
<accession>V8N9F2</accession>
<evidence type="ECO:0000313" key="2">
    <source>
        <dbReference type="EMBL" id="ETE58899.1"/>
    </source>
</evidence>
<feature type="non-terminal residue" evidence="2">
    <location>
        <position position="1"/>
    </location>
</feature>
<reference evidence="2 3" key="1">
    <citation type="journal article" date="2013" name="Proc. Natl. Acad. Sci. U.S.A.">
        <title>The king cobra genome reveals dynamic gene evolution and adaptation in the snake venom system.</title>
        <authorList>
            <person name="Vonk F.J."/>
            <person name="Casewell N.R."/>
            <person name="Henkel C.V."/>
            <person name="Heimberg A.M."/>
            <person name="Jansen H.J."/>
            <person name="McCleary R.J."/>
            <person name="Kerkkamp H.M."/>
            <person name="Vos R.A."/>
            <person name="Guerreiro I."/>
            <person name="Calvete J.J."/>
            <person name="Wuster W."/>
            <person name="Woods A.E."/>
            <person name="Logan J.M."/>
            <person name="Harrison R.A."/>
            <person name="Castoe T.A."/>
            <person name="de Koning A.P."/>
            <person name="Pollock D.D."/>
            <person name="Yandell M."/>
            <person name="Calderon D."/>
            <person name="Renjifo C."/>
            <person name="Currier R.B."/>
            <person name="Salgado D."/>
            <person name="Pla D."/>
            <person name="Sanz L."/>
            <person name="Hyder A.S."/>
            <person name="Ribeiro J.M."/>
            <person name="Arntzen J.W."/>
            <person name="van den Thillart G.E."/>
            <person name="Boetzer M."/>
            <person name="Pirovano W."/>
            <person name="Dirks R.P."/>
            <person name="Spaink H.P."/>
            <person name="Duboule D."/>
            <person name="McGlinn E."/>
            <person name="Kini R.M."/>
            <person name="Richardson M.K."/>
        </authorList>
    </citation>
    <scope>NUCLEOTIDE SEQUENCE</scope>
    <source>
        <tissue evidence="2">Blood</tissue>
    </source>
</reference>
<feature type="region of interest" description="Disordered" evidence="1">
    <location>
        <begin position="1"/>
        <end position="143"/>
    </location>
</feature>
<dbReference type="AlphaFoldDB" id="V8N9F2"/>
<protein>
    <submittedName>
        <fullName evidence="2">Cyclic nucleotide-gated cation channel beta-1</fullName>
    </submittedName>
</protein>
<gene>
    <name evidence="2" type="primary">CNGB1</name>
    <name evidence="2" type="ORF">L345_15374</name>
</gene>
<feature type="compositionally biased region" description="Basic and acidic residues" evidence="1">
    <location>
        <begin position="42"/>
        <end position="52"/>
    </location>
</feature>
<name>V8N9F2_OPHHA</name>
<feature type="compositionally biased region" description="Basic and acidic residues" evidence="1">
    <location>
        <begin position="102"/>
        <end position="133"/>
    </location>
</feature>